<evidence type="ECO:0000313" key="2">
    <source>
        <dbReference type="Proteomes" id="UP000186817"/>
    </source>
</evidence>
<sequence>MATSLRITLLSGEEATHSVELAEDKLGKKIQSLVDKDSRTLDDKQTILEAGLKDGDTLTAVVEDILEQIKKSFNPKHHIVTGSSRHGDWVLIHAVDNQDRKEEDYHNCFLFHLPSWKPGATPVKKTGWTDNMCMGVRDDGSKLEFGPEDTLLEKEAGWGKVVETIELKSLLP</sequence>
<keyword evidence="2" id="KW-1185">Reference proteome</keyword>
<dbReference type="Proteomes" id="UP000186817">
    <property type="component" value="Unassembled WGS sequence"/>
</dbReference>
<dbReference type="OrthoDB" id="407200at2759"/>
<comment type="caution">
    <text evidence="1">The sequence shown here is derived from an EMBL/GenBank/DDBJ whole genome shotgun (WGS) entry which is preliminary data.</text>
</comment>
<accession>A0A1Q9EZR1</accession>
<evidence type="ECO:0000313" key="1">
    <source>
        <dbReference type="EMBL" id="OLQ12873.1"/>
    </source>
</evidence>
<name>A0A1Q9EZR1_SYMMI</name>
<proteinExistence type="predicted"/>
<protein>
    <submittedName>
        <fullName evidence="1">Uncharacterized protein</fullName>
    </submittedName>
</protein>
<gene>
    <name evidence="1" type="ORF">AK812_SmicGene3165</name>
</gene>
<reference evidence="1 2" key="1">
    <citation type="submission" date="2016-02" db="EMBL/GenBank/DDBJ databases">
        <title>Genome analysis of coral dinoflagellate symbionts highlights evolutionary adaptations to a symbiotic lifestyle.</title>
        <authorList>
            <person name="Aranda M."/>
            <person name="Li Y."/>
            <person name="Liew Y.J."/>
            <person name="Baumgarten S."/>
            <person name="Simakov O."/>
            <person name="Wilson M."/>
            <person name="Piel J."/>
            <person name="Ashoor H."/>
            <person name="Bougouffa S."/>
            <person name="Bajic V.B."/>
            <person name="Ryu T."/>
            <person name="Ravasi T."/>
            <person name="Bayer T."/>
            <person name="Micklem G."/>
            <person name="Kim H."/>
            <person name="Bhak J."/>
            <person name="Lajeunesse T.C."/>
            <person name="Voolstra C.R."/>
        </authorList>
    </citation>
    <scope>NUCLEOTIDE SEQUENCE [LARGE SCALE GENOMIC DNA]</scope>
    <source>
        <strain evidence="1 2">CCMP2467</strain>
    </source>
</reference>
<dbReference type="EMBL" id="LSRX01000037">
    <property type="protein sequence ID" value="OLQ12873.1"/>
    <property type="molecule type" value="Genomic_DNA"/>
</dbReference>
<organism evidence="1 2">
    <name type="scientific">Symbiodinium microadriaticum</name>
    <name type="common">Dinoflagellate</name>
    <name type="synonym">Zooxanthella microadriatica</name>
    <dbReference type="NCBI Taxonomy" id="2951"/>
    <lineage>
        <taxon>Eukaryota</taxon>
        <taxon>Sar</taxon>
        <taxon>Alveolata</taxon>
        <taxon>Dinophyceae</taxon>
        <taxon>Suessiales</taxon>
        <taxon>Symbiodiniaceae</taxon>
        <taxon>Symbiodinium</taxon>
    </lineage>
</organism>
<dbReference type="AlphaFoldDB" id="A0A1Q9EZR1"/>